<keyword evidence="2" id="KW-1185">Reference proteome</keyword>
<comment type="caution">
    <text evidence="1">The sequence shown here is derived from an EMBL/GenBank/DDBJ whole genome shotgun (WGS) entry which is preliminary data.</text>
</comment>
<dbReference type="SUPFAM" id="SSF56399">
    <property type="entry name" value="ADP-ribosylation"/>
    <property type="match status" value="1"/>
</dbReference>
<organism evidence="1 2">
    <name type="scientific">Noviluteimonas lactosilytica</name>
    <dbReference type="NCBI Taxonomy" id="2888523"/>
    <lineage>
        <taxon>Bacteria</taxon>
        <taxon>Pseudomonadati</taxon>
        <taxon>Pseudomonadota</taxon>
        <taxon>Gammaproteobacteria</taxon>
        <taxon>Lysobacterales</taxon>
        <taxon>Lysobacteraceae</taxon>
        <taxon>Noviluteimonas</taxon>
    </lineage>
</organism>
<sequence>MAAPGLVVAYHGCDVTTCERLLAGKTRLRPSGNHYDWLGDGVYFFEGDWLRAYRFASMVRDRRSANLTTQRIHAPAVVGAILRVSHWLDMSTQKGIAEFERAYASLLAEGAPLEENRRARDDDADFMLRSLDRQVFNELHRRREHAGKPAYDAVRGPFVEGEPVLRASGIRSDTHLQIALRNDACVLGYFRVLDLMAEEARTAAMIEMWRRR</sequence>
<protein>
    <submittedName>
        <fullName evidence="1">Uncharacterized protein</fullName>
    </submittedName>
</protein>
<evidence type="ECO:0000313" key="2">
    <source>
        <dbReference type="Proteomes" id="UP001165293"/>
    </source>
</evidence>
<name>A0ABS8JEG0_9GAMM</name>
<evidence type="ECO:0000313" key="1">
    <source>
        <dbReference type="EMBL" id="MCC8361905.1"/>
    </source>
</evidence>
<dbReference type="EMBL" id="JAJGAK010000001">
    <property type="protein sequence ID" value="MCC8361905.1"/>
    <property type="molecule type" value="Genomic_DNA"/>
</dbReference>
<proteinExistence type="predicted"/>
<dbReference type="Proteomes" id="UP001165293">
    <property type="component" value="Unassembled WGS sequence"/>
</dbReference>
<accession>A0ABS8JEG0</accession>
<gene>
    <name evidence="1" type="ORF">LK996_02245</name>
</gene>
<reference evidence="1" key="1">
    <citation type="submission" date="2021-10" db="EMBL/GenBank/DDBJ databases">
        <authorList>
            <person name="Lyu M."/>
            <person name="Wang X."/>
            <person name="Meng X."/>
            <person name="Xu K."/>
        </authorList>
    </citation>
    <scope>NUCLEOTIDE SEQUENCE</scope>
    <source>
        <strain evidence="1">A6</strain>
    </source>
</reference>
<dbReference type="RefSeq" id="WP_230525550.1">
    <property type="nucleotide sequence ID" value="NZ_JAJGAK010000001.1"/>
</dbReference>